<protein>
    <submittedName>
        <fullName evidence="3">DUF3422 domain-containing protein</fullName>
    </submittedName>
</protein>
<keyword evidence="4" id="KW-1185">Reference proteome</keyword>
<evidence type="ECO:0000256" key="1">
    <source>
        <dbReference type="SAM" id="MobiDB-lite"/>
    </source>
</evidence>
<feature type="transmembrane region" description="Helical" evidence="2">
    <location>
        <begin position="378"/>
        <end position="399"/>
    </location>
</feature>
<feature type="region of interest" description="Disordered" evidence="1">
    <location>
        <begin position="1"/>
        <end position="20"/>
    </location>
</feature>
<organism evidence="3 4">
    <name type="scientific">Candidatus Afipia apatlaquensis</name>
    <dbReference type="NCBI Taxonomy" id="2712852"/>
    <lineage>
        <taxon>Bacteria</taxon>
        <taxon>Pseudomonadati</taxon>
        <taxon>Pseudomonadota</taxon>
        <taxon>Alphaproteobacteria</taxon>
        <taxon>Hyphomicrobiales</taxon>
        <taxon>Nitrobacteraceae</taxon>
        <taxon>Afipia</taxon>
    </lineage>
</organism>
<feature type="compositionally biased region" description="Polar residues" evidence="1">
    <location>
        <begin position="1"/>
        <end position="16"/>
    </location>
</feature>
<dbReference type="EMBL" id="JAAMRR010000689">
    <property type="protein sequence ID" value="NGX96115.1"/>
    <property type="molecule type" value="Genomic_DNA"/>
</dbReference>
<accession>A0A7C9VL63</accession>
<evidence type="ECO:0000313" key="3">
    <source>
        <dbReference type="EMBL" id="NGX96115.1"/>
    </source>
</evidence>
<gene>
    <name evidence="3" type="ORF">G4V63_13095</name>
</gene>
<keyword evidence="2" id="KW-0812">Transmembrane</keyword>
<keyword evidence="2" id="KW-0472">Membrane</keyword>
<dbReference type="InterPro" id="IPR021830">
    <property type="entry name" value="DUF3422"/>
</dbReference>
<evidence type="ECO:0000313" key="4">
    <source>
        <dbReference type="Proteomes" id="UP000480266"/>
    </source>
</evidence>
<sequence length="439" mass="47535">MAVIHQSGNPGPTSAPQGGLVLSPHAERDAVLSELHARPFEALTSPCRAIRFAFLTDAAQMSANADSLAGFCAVHHLTDLSAAAKHRRIALPGAILRWEQHSEFTTYTWLLEGAEGASGDAPPATVAAAMGEIGQPGPHLVSIDLHVESGDTPDLAHLFDPASLAASQVLNGHATVATDFQVNAGGFVRFLVHNHGLTPVETGGLVLRILEIETYRCFALLGLPLAHRITPVIRNAEDRLTHIMTAMTKDGGGLEINRELLDEITSLAARVEAEAAIAGYRFAASAAYDDIVRQRLEVIGEKSFGGWPTLADFLGRRLNPAMRTCQTLNTRMQDLNKKLTRAANLLRTRIDVEIEQQNRDLLAAMSERARMQLRLQQTVEGLSVAAISYYVASLLHYVFESAEHYLPVSPTVATGLSIPFVVIALTVLLWRVKRSHGHA</sequence>
<proteinExistence type="predicted"/>
<evidence type="ECO:0000256" key="2">
    <source>
        <dbReference type="SAM" id="Phobius"/>
    </source>
</evidence>
<dbReference type="Pfam" id="PF11902">
    <property type="entry name" value="DUF3422"/>
    <property type="match status" value="1"/>
</dbReference>
<comment type="caution">
    <text evidence="3">The sequence shown here is derived from an EMBL/GenBank/DDBJ whole genome shotgun (WGS) entry which is preliminary data.</text>
</comment>
<reference evidence="3" key="1">
    <citation type="submission" date="2020-02" db="EMBL/GenBank/DDBJ databases">
        <title>Draft genome sequence of Candidatus Afipia apatlaquensis IBT-C3, a potential strain for decolorization of textile dyes.</title>
        <authorList>
            <person name="Sanchez-Reyes A."/>
            <person name="Breton-Deval L."/>
            <person name="Mangelson H."/>
            <person name="Sanchez-Flores A."/>
        </authorList>
    </citation>
    <scope>NUCLEOTIDE SEQUENCE [LARGE SCALE GENOMIC DNA]</scope>
    <source>
        <strain evidence="3">IBT-C3</strain>
    </source>
</reference>
<keyword evidence="2" id="KW-1133">Transmembrane helix</keyword>
<name>A0A7C9VL63_9BRAD</name>
<dbReference type="AlphaFoldDB" id="A0A7C9VL63"/>
<feature type="transmembrane region" description="Helical" evidence="2">
    <location>
        <begin position="411"/>
        <end position="430"/>
    </location>
</feature>
<dbReference type="Proteomes" id="UP000480266">
    <property type="component" value="Unassembled WGS sequence"/>
</dbReference>